<dbReference type="OrthoDB" id="417481at2759"/>
<feature type="domain" description="Mei2-like C-terminal RNA recognition motif" evidence="3">
    <location>
        <begin position="508"/>
        <end position="604"/>
    </location>
</feature>
<dbReference type="InterPro" id="IPR035979">
    <property type="entry name" value="RBD_domain_sf"/>
</dbReference>
<accession>A0A550CX37</accession>
<organism evidence="4 5">
    <name type="scientific">Schizophyllum amplum</name>
    <dbReference type="NCBI Taxonomy" id="97359"/>
    <lineage>
        <taxon>Eukaryota</taxon>
        <taxon>Fungi</taxon>
        <taxon>Dikarya</taxon>
        <taxon>Basidiomycota</taxon>
        <taxon>Agaricomycotina</taxon>
        <taxon>Agaricomycetes</taxon>
        <taxon>Agaricomycetidae</taxon>
        <taxon>Agaricales</taxon>
        <taxon>Schizophyllaceae</taxon>
        <taxon>Schizophyllum</taxon>
    </lineage>
</organism>
<name>A0A550CX37_9AGAR</name>
<dbReference type="InterPro" id="IPR007201">
    <property type="entry name" value="Mei2-like_Rrm_C"/>
</dbReference>
<dbReference type="AlphaFoldDB" id="A0A550CX37"/>
<feature type="region of interest" description="Disordered" evidence="2">
    <location>
        <begin position="1"/>
        <end position="51"/>
    </location>
</feature>
<dbReference type="PANTHER" id="PTHR23189">
    <property type="entry name" value="RNA RECOGNITION MOTIF-CONTAINING"/>
    <property type="match status" value="1"/>
</dbReference>
<keyword evidence="1" id="KW-0694">RNA-binding</keyword>
<dbReference type="Proteomes" id="UP000320762">
    <property type="component" value="Unassembled WGS sequence"/>
</dbReference>
<evidence type="ECO:0000259" key="3">
    <source>
        <dbReference type="Pfam" id="PF04059"/>
    </source>
</evidence>
<evidence type="ECO:0000256" key="2">
    <source>
        <dbReference type="SAM" id="MobiDB-lite"/>
    </source>
</evidence>
<keyword evidence="5" id="KW-1185">Reference proteome</keyword>
<dbReference type="EMBL" id="VDMD01000001">
    <property type="protein sequence ID" value="TRM69360.1"/>
    <property type="molecule type" value="Genomic_DNA"/>
</dbReference>
<evidence type="ECO:0000313" key="4">
    <source>
        <dbReference type="EMBL" id="TRM69360.1"/>
    </source>
</evidence>
<dbReference type="STRING" id="97359.A0A550CX37"/>
<dbReference type="GO" id="GO:0003723">
    <property type="term" value="F:RNA binding"/>
    <property type="evidence" value="ECO:0007669"/>
    <property type="project" value="UniProtKB-KW"/>
</dbReference>
<proteinExistence type="predicted"/>
<gene>
    <name evidence="4" type="ORF">BD626DRAFT_563118</name>
</gene>
<dbReference type="Pfam" id="PF04059">
    <property type="entry name" value="RRM_2"/>
    <property type="match status" value="1"/>
</dbReference>
<dbReference type="SUPFAM" id="SSF54928">
    <property type="entry name" value="RNA-binding domain, RBD"/>
    <property type="match status" value="1"/>
</dbReference>
<feature type="region of interest" description="Disordered" evidence="2">
    <location>
        <begin position="462"/>
        <end position="494"/>
    </location>
</feature>
<sequence length="684" mass="75286">MVSTAGHGKGISQRVGTPLPAGGPRTEDSWRAEAQSADPQPVVKLPKPAKRHVQQSASLPSIQSVREFHACASILVLTPIFFLESIPKRPASCSALPSPPYSIMSDSSPSAFHDMSLHRATAATDALSQHIASPHAHHVHGGDGTNNKVLMTPPLTPSSTVRTTSIGSTYTDEDVEEVLPEGANNMTRIVVAPGSGGRDDASHEQHFVDVRWKFGPGDYASETKASSTPLVTPRGPSDLPPSFVPRQLSASSSASFIPQARAGGPKPFIPNQHFMSPPVERYDNAQVADAGYTMLSHPNAGDLRAFMHPCFQQAPEHSSFSPPIPQQQQQQQHPIFYQGVPMSPQLQHASIYYPSHPAQYVPTGVHCAPGSPPMQFDQPRPFMMPPMHYGQPIQYFGGYSHGIPGPGPMPEQAPFWDVTPPAPMMQPPMGFIPDDILYNPAHPHAPKAPYPFSDEGLLHEGAEGKRRTSPPRGLRRKHGPNSRSRDPGVTAEHNQLNLDRIEQGLDTRTTVMIKNIPNKMKDTCLEEFIAKVCPRKIDFMYLRVDFSNGCNVGYACVNFIDVKDLLYFAKSCLGKKWGLCHSEKVLHMCYANYQGKEALVEKFKNSGIMEMKEEWRPRIYHSSGPNQGLSEEFPRPTHLRRKERSSLNRTLYTPIEGSGLDTAPGFRRGMRLLTTPHAMDVTVD</sequence>
<evidence type="ECO:0000256" key="1">
    <source>
        <dbReference type="ARBA" id="ARBA00022884"/>
    </source>
</evidence>
<protein>
    <submittedName>
        <fullName evidence="4">RNA recognition motif 2-domain-containing protein</fullName>
    </submittedName>
</protein>
<evidence type="ECO:0000313" key="5">
    <source>
        <dbReference type="Proteomes" id="UP000320762"/>
    </source>
</evidence>
<reference evidence="4 5" key="1">
    <citation type="journal article" date="2019" name="New Phytol.">
        <title>Comparative genomics reveals unique wood-decay strategies and fruiting body development in the Schizophyllaceae.</title>
        <authorList>
            <person name="Almasi E."/>
            <person name="Sahu N."/>
            <person name="Krizsan K."/>
            <person name="Balint B."/>
            <person name="Kovacs G.M."/>
            <person name="Kiss B."/>
            <person name="Cseklye J."/>
            <person name="Drula E."/>
            <person name="Henrissat B."/>
            <person name="Nagy I."/>
            <person name="Chovatia M."/>
            <person name="Adam C."/>
            <person name="LaButti K."/>
            <person name="Lipzen A."/>
            <person name="Riley R."/>
            <person name="Grigoriev I.V."/>
            <person name="Nagy L.G."/>
        </authorList>
    </citation>
    <scope>NUCLEOTIDE SEQUENCE [LARGE SCALE GENOMIC DNA]</scope>
    <source>
        <strain evidence="4 5">NL-1724</strain>
    </source>
</reference>
<feature type="region of interest" description="Disordered" evidence="2">
    <location>
        <begin position="622"/>
        <end position="643"/>
    </location>
</feature>
<feature type="compositionally biased region" description="Basic residues" evidence="2">
    <location>
        <begin position="467"/>
        <end position="480"/>
    </location>
</feature>
<comment type="caution">
    <text evidence="4">The sequence shown here is derived from an EMBL/GenBank/DDBJ whole genome shotgun (WGS) entry which is preliminary data.</text>
</comment>